<dbReference type="Proteomes" id="UP000652681">
    <property type="component" value="Unassembled WGS sequence"/>
</dbReference>
<organism evidence="1 2">
    <name type="scientific">Taishania pollutisoli</name>
    <dbReference type="NCBI Taxonomy" id="2766479"/>
    <lineage>
        <taxon>Bacteria</taxon>
        <taxon>Pseudomonadati</taxon>
        <taxon>Bacteroidota</taxon>
        <taxon>Flavobacteriia</taxon>
        <taxon>Flavobacteriales</taxon>
        <taxon>Crocinitomicaceae</taxon>
        <taxon>Taishania</taxon>
    </lineage>
</organism>
<sequence>MVRTGLFFITVATSVIFYTACKKVEPIEIPDPGTPSNKVSLVLSIVPYQKLSSYRFFQGDIKNQQPADGVMEYEPISSLFTDYALKKRFIWMPDGKSADYVADSDILNFPVGTALIKNFYYDHVMPGDVTKILETRVMIKKASGWIFAEYIWNEEQTEAYLDMNGGYVDITWNRNGQELSTNYRIPSETECKVCHKLNDVPIPIGVKPQNMNKNYNYPDGVKNQLQKMIEMGYLSGSLPPNINTVVNYSDATQPLELRLRSYLDINCAHCHSAGKHCDYRPIRLGFSETVSKTNMGLCVEPGEMIDPAMNYIISPSNINRSVMHFRLNATNESVRMPLLGRTLVHQEGVQLLEDWINSIEFCE</sequence>
<accession>A0A8J6TXY8</accession>
<protein>
    <submittedName>
        <fullName evidence="1">Uncharacterized protein</fullName>
    </submittedName>
</protein>
<keyword evidence="2" id="KW-1185">Reference proteome</keyword>
<dbReference type="RefSeq" id="WP_163492004.1">
    <property type="nucleotide sequence ID" value="NZ_JACVEL010000008.1"/>
</dbReference>
<evidence type="ECO:0000313" key="2">
    <source>
        <dbReference type="Proteomes" id="UP000652681"/>
    </source>
</evidence>
<name>A0A8J6TXY8_9FLAO</name>
<reference evidence="1" key="1">
    <citation type="submission" date="2020-09" db="EMBL/GenBank/DDBJ databases">
        <title>Taishania pollutisoli gen. nov., sp. nov., Isolated from Tetrabromobisphenol A-Contaminated Soil.</title>
        <authorList>
            <person name="Chen Q."/>
        </authorList>
    </citation>
    <scope>NUCLEOTIDE SEQUENCE</scope>
    <source>
        <strain evidence="1">CZZ-1</strain>
    </source>
</reference>
<dbReference type="AlphaFoldDB" id="A0A8J6TXY8"/>
<comment type="caution">
    <text evidence="1">The sequence shown here is derived from an EMBL/GenBank/DDBJ whole genome shotgun (WGS) entry which is preliminary data.</text>
</comment>
<dbReference type="EMBL" id="JACVEL010000008">
    <property type="protein sequence ID" value="MBC9813196.1"/>
    <property type="molecule type" value="Genomic_DNA"/>
</dbReference>
<gene>
    <name evidence="1" type="ORF">H9Y05_12030</name>
</gene>
<proteinExistence type="predicted"/>
<evidence type="ECO:0000313" key="1">
    <source>
        <dbReference type="EMBL" id="MBC9813196.1"/>
    </source>
</evidence>